<reference evidence="1 2" key="1">
    <citation type="submission" date="2024-03" db="EMBL/GenBank/DDBJ databases">
        <authorList>
            <person name="Martinez-Hernandez J."/>
        </authorList>
    </citation>
    <scope>NUCLEOTIDE SEQUENCE [LARGE SCALE GENOMIC DNA]</scope>
</reference>
<keyword evidence="2" id="KW-1185">Reference proteome</keyword>
<dbReference type="EMBL" id="CAXHTB010000022">
    <property type="protein sequence ID" value="CAL0330309.1"/>
    <property type="molecule type" value="Genomic_DNA"/>
</dbReference>
<sequence>MKKICLICGNPSYADRRGEKERLGGVARGRCCCRGICCCIYGGGNGGTNGGFMKLLEEVQMCGYKDVEVMWNMLTMGLQPDQAEAPPVPNSSPTVRSRCTIIKFGQ</sequence>
<comment type="caution">
    <text evidence="1">The sequence shown here is derived from an EMBL/GenBank/DDBJ whole genome shotgun (WGS) entry which is preliminary data.</text>
</comment>
<name>A0AAV1Y9T6_LUPLU</name>
<evidence type="ECO:0000313" key="1">
    <source>
        <dbReference type="EMBL" id="CAL0330309.1"/>
    </source>
</evidence>
<gene>
    <name evidence="1" type="ORF">LLUT_LOCUS31369</name>
</gene>
<accession>A0AAV1Y9T6</accession>
<dbReference type="AlphaFoldDB" id="A0AAV1Y9T6"/>
<evidence type="ECO:0000313" key="2">
    <source>
        <dbReference type="Proteomes" id="UP001497480"/>
    </source>
</evidence>
<dbReference type="Proteomes" id="UP001497480">
    <property type="component" value="Unassembled WGS sequence"/>
</dbReference>
<organism evidence="1 2">
    <name type="scientific">Lupinus luteus</name>
    <name type="common">European yellow lupine</name>
    <dbReference type="NCBI Taxonomy" id="3873"/>
    <lineage>
        <taxon>Eukaryota</taxon>
        <taxon>Viridiplantae</taxon>
        <taxon>Streptophyta</taxon>
        <taxon>Embryophyta</taxon>
        <taxon>Tracheophyta</taxon>
        <taxon>Spermatophyta</taxon>
        <taxon>Magnoliopsida</taxon>
        <taxon>eudicotyledons</taxon>
        <taxon>Gunneridae</taxon>
        <taxon>Pentapetalae</taxon>
        <taxon>rosids</taxon>
        <taxon>fabids</taxon>
        <taxon>Fabales</taxon>
        <taxon>Fabaceae</taxon>
        <taxon>Papilionoideae</taxon>
        <taxon>50 kb inversion clade</taxon>
        <taxon>genistoids sensu lato</taxon>
        <taxon>core genistoids</taxon>
        <taxon>Genisteae</taxon>
        <taxon>Lupinus</taxon>
    </lineage>
</organism>
<proteinExistence type="predicted"/>
<protein>
    <submittedName>
        <fullName evidence="1">Uncharacterized protein</fullName>
    </submittedName>
</protein>